<reference evidence="2" key="1">
    <citation type="submission" date="2022-08" db="EMBL/GenBank/DDBJ databases">
        <authorList>
            <person name="Gutierrez-Valencia J."/>
        </authorList>
    </citation>
    <scope>NUCLEOTIDE SEQUENCE</scope>
</reference>
<evidence type="ECO:0000313" key="2">
    <source>
        <dbReference type="EMBL" id="CAI0415224.1"/>
    </source>
</evidence>
<dbReference type="EMBL" id="CAMGYJ010000005">
    <property type="protein sequence ID" value="CAI0415224.1"/>
    <property type="molecule type" value="Genomic_DNA"/>
</dbReference>
<keyword evidence="1" id="KW-0472">Membrane</keyword>
<evidence type="ECO:0000256" key="1">
    <source>
        <dbReference type="SAM" id="Phobius"/>
    </source>
</evidence>
<gene>
    <name evidence="2" type="ORF">LITE_LOCUS16548</name>
</gene>
<comment type="caution">
    <text evidence="2">The sequence shown here is derived from an EMBL/GenBank/DDBJ whole genome shotgun (WGS) entry which is preliminary data.</text>
</comment>
<dbReference type="AlphaFoldDB" id="A0AAV0JZ54"/>
<protein>
    <submittedName>
        <fullName evidence="2">Uncharacterized protein</fullName>
    </submittedName>
</protein>
<keyword evidence="3" id="KW-1185">Reference proteome</keyword>
<feature type="non-terminal residue" evidence="2">
    <location>
        <position position="52"/>
    </location>
</feature>
<dbReference type="Proteomes" id="UP001154282">
    <property type="component" value="Unassembled WGS sequence"/>
</dbReference>
<evidence type="ECO:0000313" key="3">
    <source>
        <dbReference type="Proteomes" id="UP001154282"/>
    </source>
</evidence>
<organism evidence="2 3">
    <name type="scientific">Linum tenue</name>
    <dbReference type="NCBI Taxonomy" id="586396"/>
    <lineage>
        <taxon>Eukaryota</taxon>
        <taxon>Viridiplantae</taxon>
        <taxon>Streptophyta</taxon>
        <taxon>Embryophyta</taxon>
        <taxon>Tracheophyta</taxon>
        <taxon>Spermatophyta</taxon>
        <taxon>Magnoliopsida</taxon>
        <taxon>eudicotyledons</taxon>
        <taxon>Gunneridae</taxon>
        <taxon>Pentapetalae</taxon>
        <taxon>rosids</taxon>
        <taxon>fabids</taxon>
        <taxon>Malpighiales</taxon>
        <taxon>Linaceae</taxon>
        <taxon>Linum</taxon>
    </lineage>
</organism>
<sequence>MCCGRKSLRRAPVYYAMSIVFNWSGFKTAMIFHGKVKDPQVSSSRNYFLAAS</sequence>
<proteinExistence type="predicted"/>
<accession>A0AAV0JZ54</accession>
<keyword evidence="1" id="KW-1133">Transmembrane helix</keyword>
<name>A0AAV0JZ54_9ROSI</name>
<keyword evidence="1" id="KW-0812">Transmembrane</keyword>
<feature type="transmembrane region" description="Helical" evidence="1">
    <location>
        <begin position="12"/>
        <end position="32"/>
    </location>
</feature>